<comment type="similarity">
    <text evidence="5">Belongs to the Omp25/RopB family.</text>
</comment>
<proteinExistence type="inferred from homology"/>
<evidence type="ECO:0000256" key="6">
    <source>
        <dbReference type="SAM" id="SignalP"/>
    </source>
</evidence>
<dbReference type="InterPro" id="IPR051692">
    <property type="entry name" value="OMP-like"/>
</dbReference>
<dbReference type="GO" id="GO:0009279">
    <property type="term" value="C:cell outer membrane"/>
    <property type="evidence" value="ECO:0007669"/>
    <property type="project" value="UniProtKB-SubCell"/>
</dbReference>
<dbReference type="EMBL" id="LR743511">
    <property type="protein sequence ID" value="CAA2145270.1"/>
    <property type="molecule type" value="Genomic_DNA"/>
</dbReference>
<dbReference type="PANTHER" id="PTHR34001:SF3">
    <property type="entry name" value="BLL7405 PROTEIN"/>
    <property type="match status" value="1"/>
</dbReference>
<dbReference type="PANTHER" id="PTHR34001">
    <property type="entry name" value="BLL7405 PROTEIN"/>
    <property type="match status" value="1"/>
</dbReference>
<evidence type="ECO:0000259" key="7">
    <source>
        <dbReference type="Pfam" id="PF13505"/>
    </source>
</evidence>
<sequence>MRTVTLALLTGVALVCHPAAHAADLDYGVLRGPDYETASAEIDWNGGYFGGHAGYTTTSLNFGSSGQSDLAQILRSTAIESEYRISGSNTLKPARPHDVGIGGFAGYNYQFDEAVIGLEVDYTSVNQKGRSEDSLTRRVMLSNGTYDIYRISTAAHASLQDYATIRMRAGYPMGAFLPFVTAGLAIGRAVAGNDVSVDLREYSDINRTNLVGGLSESGGTTKEKYSLGYALGIGGDYLLTQNIFVRGEYQYLQFAKFGDVKVNVNTVRGAVGIKF</sequence>
<evidence type="ECO:0000256" key="4">
    <source>
        <dbReference type="ARBA" id="ARBA00023237"/>
    </source>
</evidence>
<feature type="chain" id="PRO_5025631559" description="Outer membrane protein beta-barrel domain-containing protein" evidence="6">
    <location>
        <begin position="23"/>
        <end position="275"/>
    </location>
</feature>
<keyword evidence="4" id="KW-0998">Cell outer membrane</keyword>
<dbReference type="AlphaFoldDB" id="A0A679KHU7"/>
<organism evidence="8">
    <name type="scientific">Methylobacterium bullatum</name>
    <dbReference type="NCBI Taxonomy" id="570505"/>
    <lineage>
        <taxon>Bacteria</taxon>
        <taxon>Pseudomonadati</taxon>
        <taxon>Pseudomonadota</taxon>
        <taxon>Alphaproteobacteria</taxon>
        <taxon>Hyphomicrobiales</taxon>
        <taxon>Methylobacteriaceae</taxon>
        <taxon>Methylobacterium</taxon>
    </lineage>
</organism>
<gene>
    <name evidence="8" type="ORF">MBLL_04393</name>
</gene>
<dbReference type="InterPro" id="IPR027385">
    <property type="entry name" value="Beta-barrel_OMP"/>
</dbReference>
<feature type="domain" description="Outer membrane protein beta-barrel" evidence="7">
    <location>
        <begin position="38"/>
        <end position="275"/>
    </location>
</feature>
<feature type="signal peptide" evidence="6">
    <location>
        <begin position="1"/>
        <end position="22"/>
    </location>
</feature>
<keyword evidence="2 6" id="KW-0732">Signal</keyword>
<dbReference type="SUPFAM" id="SSF56925">
    <property type="entry name" value="OMPA-like"/>
    <property type="match status" value="1"/>
</dbReference>
<dbReference type="InterPro" id="IPR011250">
    <property type="entry name" value="OMP/PagP_B-barrel"/>
</dbReference>
<dbReference type="RefSeq" id="WP_339163737.1">
    <property type="nucleotide sequence ID" value="NZ_LR743511.1"/>
</dbReference>
<protein>
    <recommendedName>
        <fullName evidence="7">Outer membrane protein beta-barrel domain-containing protein</fullName>
    </recommendedName>
</protein>
<evidence type="ECO:0000313" key="8">
    <source>
        <dbReference type="EMBL" id="CAA2145270.1"/>
    </source>
</evidence>
<comment type="subcellular location">
    <subcellularLocation>
        <location evidence="1">Cell outer membrane</location>
    </subcellularLocation>
</comment>
<name>A0A679KHU7_9HYPH</name>
<reference evidence="8" key="1">
    <citation type="submission" date="2019-12" db="EMBL/GenBank/DDBJ databases">
        <authorList>
            <person name="Cremers G."/>
        </authorList>
    </citation>
    <scope>NUCLEOTIDE SEQUENCE</scope>
    <source>
        <strain evidence="8">Mbul2</strain>
    </source>
</reference>
<evidence type="ECO:0000256" key="2">
    <source>
        <dbReference type="ARBA" id="ARBA00022729"/>
    </source>
</evidence>
<keyword evidence="3" id="KW-0472">Membrane</keyword>
<dbReference type="Gene3D" id="2.40.160.20">
    <property type="match status" value="1"/>
</dbReference>
<dbReference type="Pfam" id="PF13505">
    <property type="entry name" value="OMP_b-brl"/>
    <property type="match status" value="1"/>
</dbReference>
<accession>A0A679KHU7</accession>
<evidence type="ECO:0000256" key="5">
    <source>
        <dbReference type="ARBA" id="ARBA00038306"/>
    </source>
</evidence>
<evidence type="ECO:0000256" key="1">
    <source>
        <dbReference type="ARBA" id="ARBA00004442"/>
    </source>
</evidence>
<evidence type="ECO:0000256" key="3">
    <source>
        <dbReference type="ARBA" id="ARBA00023136"/>
    </source>
</evidence>